<gene>
    <name evidence="1" type="ORF">Tci_271661</name>
</gene>
<evidence type="ECO:0008006" key="2">
    <source>
        <dbReference type="Google" id="ProtNLM"/>
    </source>
</evidence>
<dbReference type="AlphaFoldDB" id="A0A699H0E4"/>
<protein>
    <recommendedName>
        <fullName evidence="2">RNA-directed DNA polymerase, eukaryota, reverse transcriptase zinc-binding domain protein</fullName>
    </recommendedName>
</protein>
<comment type="caution">
    <text evidence="1">The sequence shown here is derived from an EMBL/GenBank/DDBJ whole genome shotgun (WGS) entry which is preliminary data.</text>
</comment>
<organism evidence="1">
    <name type="scientific">Tanacetum cinerariifolium</name>
    <name type="common">Dalmatian daisy</name>
    <name type="synonym">Chrysanthemum cinerariifolium</name>
    <dbReference type="NCBI Taxonomy" id="118510"/>
    <lineage>
        <taxon>Eukaryota</taxon>
        <taxon>Viridiplantae</taxon>
        <taxon>Streptophyta</taxon>
        <taxon>Embryophyta</taxon>
        <taxon>Tracheophyta</taxon>
        <taxon>Spermatophyta</taxon>
        <taxon>Magnoliopsida</taxon>
        <taxon>eudicotyledons</taxon>
        <taxon>Gunneridae</taxon>
        <taxon>Pentapetalae</taxon>
        <taxon>asterids</taxon>
        <taxon>campanulids</taxon>
        <taxon>Asterales</taxon>
        <taxon>Asteraceae</taxon>
        <taxon>Asteroideae</taxon>
        <taxon>Anthemideae</taxon>
        <taxon>Anthemidinae</taxon>
        <taxon>Tanacetum</taxon>
    </lineage>
</organism>
<name>A0A699H0E4_TANCI</name>
<proteinExistence type="predicted"/>
<accession>A0A699H0E4</accession>
<evidence type="ECO:0000313" key="1">
    <source>
        <dbReference type="EMBL" id="GEW99685.1"/>
    </source>
</evidence>
<dbReference type="EMBL" id="BKCJ010084167">
    <property type="protein sequence ID" value="GEW99685.1"/>
    <property type="molecule type" value="Genomic_DNA"/>
</dbReference>
<reference evidence="1" key="1">
    <citation type="journal article" date="2019" name="Sci. Rep.">
        <title>Draft genome of Tanacetum cinerariifolium, the natural source of mosquito coil.</title>
        <authorList>
            <person name="Yamashiro T."/>
            <person name="Shiraishi A."/>
            <person name="Satake H."/>
            <person name="Nakayama K."/>
        </authorList>
    </citation>
    <scope>NUCLEOTIDE SEQUENCE</scope>
</reference>
<dbReference type="PANTHER" id="PTHR36617">
    <property type="entry name" value="PROTEIN, PUTATIVE-RELATED"/>
    <property type="match status" value="1"/>
</dbReference>
<dbReference type="PANTHER" id="PTHR36617:SF16">
    <property type="entry name" value="OS04G0516500 PROTEIN"/>
    <property type="match status" value="1"/>
</dbReference>
<sequence>MKSKFSVSYLGVQVGALPTYYISIYKAPRAVISSLEALRNKFFIEAEIDERKMTWISWKKVLDHKQDGGLGIGDHPLKFRFPRLFALETNKLISVSERKRQGIGLASFRHHPKGFAESTQWEEMLELLNTVHLSSMAGRWAQTLHGDNMKRIESWRKVVNKITNKLSSWKVKNFRFRNYTIALWAQVVKAGHGEDGDQPLKFRFPRLFALETNKLISVSKRKRQGIGLASFRHHPKGCAESTQWEEILELFNTVHLSSMAGRWAQALHGMGSFTVSFAWVFIDNKYLITCGEPTSLRLDCTMVGSGCFEIKFVYSMVGLVLQYSDQEDAKTKFSSLILLLMVACVSSKK</sequence>